<dbReference type="PRINTS" id="PR01438">
    <property type="entry name" value="UNVRSLSTRESS"/>
</dbReference>
<organism evidence="6 7">
    <name type="scientific">Thalassotalea marina</name>
    <dbReference type="NCBI Taxonomy" id="1673741"/>
    <lineage>
        <taxon>Bacteria</taxon>
        <taxon>Pseudomonadati</taxon>
        <taxon>Pseudomonadota</taxon>
        <taxon>Gammaproteobacteria</taxon>
        <taxon>Alteromonadales</taxon>
        <taxon>Colwelliaceae</taxon>
        <taxon>Thalassotalea</taxon>
    </lineage>
</organism>
<evidence type="ECO:0000313" key="7">
    <source>
        <dbReference type="Proteomes" id="UP000623842"/>
    </source>
</evidence>
<feature type="domain" description="UspA" evidence="5">
    <location>
        <begin position="2"/>
        <end position="133"/>
    </location>
</feature>
<gene>
    <name evidence="6" type="primary">uspE</name>
    <name evidence="6" type="ORF">GCM10017161_07870</name>
</gene>
<dbReference type="PANTHER" id="PTHR47892">
    <property type="entry name" value="UNIVERSAL STRESS PROTEIN E"/>
    <property type="match status" value="1"/>
</dbReference>
<accession>A0A919BDB8</accession>
<evidence type="ECO:0000313" key="6">
    <source>
        <dbReference type="EMBL" id="GHF83047.1"/>
    </source>
</evidence>
<reference evidence="6" key="1">
    <citation type="journal article" date="2014" name="Int. J. Syst. Evol. Microbiol.">
        <title>Complete genome sequence of Corynebacterium casei LMG S-19264T (=DSM 44701T), isolated from a smear-ripened cheese.</title>
        <authorList>
            <consortium name="US DOE Joint Genome Institute (JGI-PGF)"/>
            <person name="Walter F."/>
            <person name="Albersmeier A."/>
            <person name="Kalinowski J."/>
            <person name="Ruckert C."/>
        </authorList>
    </citation>
    <scope>NUCLEOTIDE SEQUENCE</scope>
    <source>
        <strain evidence="6">KCTC 42731</strain>
    </source>
</reference>
<sequence>MNNILVVADLDEQSDVAIKQALLLAATYKTSIHIVQFVYEKLRTNGSEAQALKNQVVEKLTEKLAKQLEKSIGDKATYSFEVVWQKAIHRWIEDYAEINSPRLVIKTGHRSETAFYTPTDWHLIRECNAPVLIAAETKWRKSPNVLAAVDLETKNKEKIALNHKVLEQAKILADSLDVELYVCYAPSVSKLLRDLGIHYLDDVEHDAKKATAPLIDELAEQYQIPRKHFKVHAGNPDKVIPSLAAKYNAGVVVIGTVGRTGVKGKLIGNTAEKIMSLLKTDLLAIKP</sequence>
<dbReference type="EMBL" id="BNCK01000002">
    <property type="protein sequence ID" value="GHF83047.1"/>
    <property type="molecule type" value="Genomic_DNA"/>
</dbReference>
<dbReference type="InterPro" id="IPR006015">
    <property type="entry name" value="Universal_stress_UspA"/>
</dbReference>
<dbReference type="SUPFAM" id="SSF52402">
    <property type="entry name" value="Adenine nucleotide alpha hydrolases-like"/>
    <property type="match status" value="2"/>
</dbReference>
<dbReference type="Proteomes" id="UP000623842">
    <property type="component" value="Unassembled WGS sequence"/>
</dbReference>
<dbReference type="Pfam" id="PF00582">
    <property type="entry name" value="Usp"/>
    <property type="match status" value="2"/>
</dbReference>
<comment type="similarity">
    <text evidence="2">Belongs to the universal stress protein A family.</text>
</comment>
<reference evidence="6" key="2">
    <citation type="submission" date="2020-09" db="EMBL/GenBank/DDBJ databases">
        <authorList>
            <person name="Sun Q."/>
            <person name="Kim S."/>
        </authorList>
    </citation>
    <scope>NUCLEOTIDE SEQUENCE</scope>
    <source>
        <strain evidence="6">KCTC 42731</strain>
    </source>
</reference>
<dbReference type="AlphaFoldDB" id="A0A919BDB8"/>
<name>A0A919BDB8_9GAMM</name>
<protein>
    <submittedName>
        <fullName evidence="6">Universal stress protein E</fullName>
    </submittedName>
</protein>
<dbReference type="Gene3D" id="3.40.50.12370">
    <property type="match status" value="1"/>
</dbReference>
<evidence type="ECO:0000256" key="1">
    <source>
        <dbReference type="ARBA" id="ARBA00004496"/>
    </source>
</evidence>
<keyword evidence="3" id="KW-0963">Cytoplasm</keyword>
<dbReference type="GO" id="GO:0005737">
    <property type="term" value="C:cytoplasm"/>
    <property type="evidence" value="ECO:0007669"/>
    <property type="project" value="UniProtKB-SubCell"/>
</dbReference>
<evidence type="ECO:0000256" key="3">
    <source>
        <dbReference type="ARBA" id="ARBA00022490"/>
    </source>
</evidence>
<dbReference type="PANTHER" id="PTHR47892:SF1">
    <property type="entry name" value="UNIVERSAL STRESS PROTEIN E"/>
    <property type="match status" value="1"/>
</dbReference>
<evidence type="ECO:0000259" key="5">
    <source>
        <dbReference type="Pfam" id="PF00582"/>
    </source>
</evidence>
<comment type="function">
    <text evidence="4">Required for resistance to DNA-damaging agents.</text>
</comment>
<comment type="subcellular location">
    <subcellularLocation>
        <location evidence="1">Cytoplasm</location>
    </subcellularLocation>
</comment>
<dbReference type="InterPro" id="IPR006016">
    <property type="entry name" value="UspA"/>
</dbReference>
<evidence type="ECO:0000256" key="4">
    <source>
        <dbReference type="ARBA" id="ARBA00037131"/>
    </source>
</evidence>
<evidence type="ECO:0000256" key="2">
    <source>
        <dbReference type="ARBA" id="ARBA00008791"/>
    </source>
</evidence>
<comment type="caution">
    <text evidence="6">The sequence shown here is derived from an EMBL/GenBank/DDBJ whole genome shotgun (WGS) entry which is preliminary data.</text>
</comment>
<feature type="domain" description="UspA" evidence="5">
    <location>
        <begin position="163"/>
        <end position="286"/>
    </location>
</feature>
<proteinExistence type="inferred from homology"/>
<dbReference type="RefSeq" id="WP_189767490.1">
    <property type="nucleotide sequence ID" value="NZ_BNCK01000002.1"/>
</dbReference>
<keyword evidence="7" id="KW-1185">Reference proteome</keyword>